<feature type="transmembrane region" description="Helical" evidence="1">
    <location>
        <begin position="406"/>
        <end position="432"/>
    </location>
</feature>
<feature type="transmembrane region" description="Helical" evidence="1">
    <location>
        <begin position="139"/>
        <end position="159"/>
    </location>
</feature>
<accession>A0AAV6UPN3</accession>
<feature type="transmembrane region" description="Helical" evidence="1">
    <location>
        <begin position="444"/>
        <end position="463"/>
    </location>
</feature>
<feature type="transmembrane region" description="Helical" evidence="1">
    <location>
        <begin position="563"/>
        <end position="586"/>
    </location>
</feature>
<dbReference type="InterPro" id="IPR050327">
    <property type="entry name" value="Proton-linked_MCT"/>
</dbReference>
<proteinExistence type="predicted"/>
<keyword evidence="1" id="KW-0812">Transmembrane</keyword>
<organism evidence="2 3">
    <name type="scientific">Oedothorax gibbosus</name>
    <dbReference type="NCBI Taxonomy" id="931172"/>
    <lineage>
        <taxon>Eukaryota</taxon>
        <taxon>Metazoa</taxon>
        <taxon>Ecdysozoa</taxon>
        <taxon>Arthropoda</taxon>
        <taxon>Chelicerata</taxon>
        <taxon>Arachnida</taxon>
        <taxon>Araneae</taxon>
        <taxon>Araneomorphae</taxon>
        <taxon>Entelegynae</taxon>
        <taxon>Araneoidea</taxon>
        <taxon>Linyphiidae</taxon>
        <taxon>Erigoninae</taxon>
        <taxon>Oedothorax</taxon>
    </lineage>
</organism>
<reference evidence="2 3" key="1">
    <citation type="journal article" date="2022" name="Nat. Ecol. Evol.">
        <title>A masculinizing supergene underlies an exaggerated male reproductive morph in a spider.</title>
        <authorList>
            <person name="Hendrickx F."/>
            <person name="De Corte Z."/>
            <person name="Sonet G."/>
            <person name="Van Belleghem S.M."/>
            <person name="Kostlbacher S."/>
            <person name="Vangestel C."/>
        </authorList>
    </citation>
    <scope>NUCLEOTIDE SEQUENCE [LARGE SCALE GENOMIC DNA]</scope>
    <source>
        <strain evidence="2">W744_W776</strain>
    </source>
</reference>
<dbReference type="InterPro" id="IPR036259">
    <property type="entry name" value="MFS_trans_sf"/>
</dbReference>
<dbReference type="SUPFAM" id="SSF103473">
    <property type="entry name" value="MFS general substrate transporter"/>
    <property type="match status" value="1"/>
</dbReference>
<dbReference type="InterPro" id="IPR011701">
    <property type="entry name" value="MFS"/>
</dbReference>
<keyword evidence="1" id="KW-1133">Transmembrane helix</keyword>
<feature type="transmembrane region" description="Helical" evidence="1">
    <location>
        <begin position="475"/>
        <end position="492"/>
    </location>
</feature>
<dbReference type="GO" id="GO:0008028">
    <property type="term" value="F:monocarboxylic acid transmembrane transporter activity"/>
    <property type="evidence" value="ECO:0007669"/>
    <property type="project" value="TreeGrafter"/>
</dbReference>
<dbReference type="Gene3D" id="1.20.1250.20">
    <property type="entry name" value="MFS general substrate transporter like domains"/>
    <property type="match status" value="2"/>
</dbReference>
<feature type="transmembrane region" description="Helical" evidence="1">
    <location>
        <begin position="498"/>
        <end position="519"/>
    </location>
</feature>
<dbReference type="PANTHER" id="PTHR11360">
    <property type="entry name" value="MONOCARBOXYLATE TRANSPORTER"/>
    <property type="match status" value="1"/>
</dbReference>
<feature type="transmembrane region" description="Helical" evidence="1">
    <location>
        <begin position="108"/>
        <end position="127"/>
    </location>
</feature>
<feature type="transmembrane region" description="Helical" evidence="1">
    <location>
        <begin position="82"/>
        <end position="102"/>
    </location>
</feature>
<dbReference type="EMBL" id="JAFNEN010000325">
    <property type="protein sequence ID" value="KAG8185733.1"/>
    <property type="molecule type" value="Genomic_DNA"/>
</dbReference>
<dbReference type="PANTHER" id="PTHR11360:SF303">
    <property type="entry name" value="MAJOR FACILITATOR SUPERFAMILY (MFS) PROFILE DOMAIN-CONTAINING PROTEIN"/>
    <property type="match status" value="1"/>
</dbReference>
<keyword evidence="1" id="KW-0472">Membrane</keyword>
<evidence type="ECO:0000313" key="2">
    <source>
        <dbReference type="EMBL" id="KAG8185733.1"/>
    </source>
</evidence>
<evidence type="ECO:0000313" key="3">
    <source>
        <dbReference type="Proteomes" id="UP000827092"/>
    </source>
</evidence>
<protein>
    <recommendedName>
        <fullName evidence="4">Monocarboxylate transporter</fullName>
    </recommendedName>
</protein>
<evidence type="ECO:0000256" key="1">
    <source>
        <dbReference type="SAM" id="Phobius"/>
    </source>
</evidence>
<comment type="caution">
    <text evidence="2">The sequence shown here is derived from an EMBL/GenBank/DDBJ whole genome shotgun (WGS) entry which is preliminary data.</text>
</comment>
<dbReference type="AlphaFoldDB" id="A0AAV6UPN3"/>
<feature type="transmembrane region" description="Helical" evidence="1">
    <location>
        <begin position="165"/>
        <end position="189"/>
    </location>
</feature>
<evidence type="ECO:0008006" key="4">
    <source>
        <dbReference type="Google" id="ProtNLM"/>
    </source>
</evidence>
<dbReference type="Pfam" id="PF07690">
    <property type="entry name" value="MFS_1"/>
    <property type="match status" value="1"/>
</dbReference>
<dbReference type="Proteomes" id="UP000827092">
    <property type="component" value="Unassembled WGS sequence"/>
</dbReference>
<feature type="transmembrane region" description="Helical" evidence="1">
    <location>
        <begin position="12"/>
        <end position="39"/>
    </location>
</feature>
<keyword evidence="3" id="KW-1185">Reference proteome</keyword>
<gene>
    <name evidence="2" type="ORF">JTE90_000720</name>
</gene>
<feature type="transmembrane region" description="Helical" evidence="1">
    <location>
        <begin position="531"/>
        <end position="551"/>
    </location>
</feature>
<sequence length="601" mass="66001">MKPAEDGPDGRASWAIVACCCFIHTLLYGMTRLNGVLLVESRSRFNVSREAASFPYTFANFVRNTSGPLVGFLGQKFGVRTVTTFGGLLAAIGIGTCFLAEGPETITILWGVVYGLGLGLGSILIPVKINQYFDKHRATAIGISYSGSCLGSFILPSIVEMLIDTYGLSGTFLILSGMVLHCVPAALLLRNPNFVIESSKQHIHQNFENERQSIISGKEVRLYTVKSQSDLKIKAASDPLRRKFGNTSKNNPMVPNQIFKCLSCSYLSYQINTSDLPKGEQMLNNDSKEKWQGNRTESEGKCVINNKLNQNSESSNYYNSSVKINPFIWKTESGYSLPFSCSNISSTKLVQDDKRLNQFKNLGYFNSQYINSESDIAENQCKNSDPATVQDPKNKSTIFSMIYDPVFILITVTNALYNFTFVCMISVIVDFARDIGVDATGDKFILMSLSVGDFIGRVGLGWVTDGGYMSKTGFTAFWFLSQGAMAIAIYWSTGFVSIVALAAFYGLSEGALIVLFPLLIAEFIDGGKQTVAIPSATFLAGPLCLTVAPLIGYFRDGKGSYEYIFYGIGAISALCSFAWLLTTCLVKFRRRTENIIIDSSL</sequence>
<name>A0AAV6UPN3_9ARAC</name>